<dbReference type="PANTHER" id="PTHR43434:SF1">
    <property type="entry name" value="PHOSPHOGLYCOLATE PHOSPHATASE"/>
    <property type="match status" value="1"/>
</dbReference>
<evidence type="ECO:0000313" key="4">
    <source>
        <dbReference type="Proteomes" id="UP000831787"/>
    </source>
</evidence>
<dbReference type="Proteomes" id="UP000831787">
    <property type="component" value="Chromosome"/>
</dbReference>
<dbReference type="Gene3D" id="3.40.50.1000">
    <property type="entry name" value="HAD superfamily/HAD-like"/>
    <property type="match status" value="1"/>
</dbReference>
<dbReference type="EMBL" id="CP095073">
    <property type="protein sequence ID" value="UOQ43454.1"/>
    <property type="molecule type" value="Genomic_DNA"/>
</dbReference>
<dbReference type="InterPro" id="IPR023214">
    <property type="entry name" value="HAD_sf"/>
</dbReference>
<dbReference type="PANTHER" id="PTHR43434">
    <property type="entry name" value="PHOSPHOGLYCOLATE PHOSPHATASE"/>
    <property type="match status" value="1"/>
</dbReference>
<proteinExistence type="predicted"/>
<accession>A0ABY4EIK0</accession>
<evidence type="ECO:0000256" key="2">
    <source>
        <dbReference type="ARBA" id="ARBA00022842"/>
    </source>
</evidence>
<organism evidence="3 4">
    <name type="scientific">Halobacillus salinarum</name>
    <dbReference type="NCBI Taxonomy" id="2932257"/>
    <lineage>
        <taxon>Bacteria</taxon>
        <taxon>Bacillati</taxon>
        <taxon>Bacillota</taxon>
        <taxon>Bacilli</taxon>
        <taxon>Bacillales</taxon>
        <taxon>Bacillaceae</taxon>
        <taxon>Halobacillus</taxon>
    </lineage>
</organism>
<protein>
    <submittedName>
        <fullName evidence="3">HAD family hydrolase</fullName>
    </submittedName>
</protein>
<keyword evidence="4" id="KW-1185">Reference proteome</keyword>
<sequence>MIEEAVCLIFDLDGTLYEDTNHFEYYANQLKDRVSKENQSKFEEDYQAALANEHPVTIGKVFDIKYDSILTVDPFTNCVIQAEEWSGREVTEFERKKRYSDEIKYDFESMIAIGDGWWIPFSIAIHYGVSLVSAYQCYVLTKEYMVSEHFRMSKTPRLKDCLKGWKEDKVLILMTNSEEYDVQNILQRLGLRNIFHEIISSAEKPGRTLEHFQNIMGKYRLRPDQVISIGDNFMNEIAPALKLGMKGICIQPVHGLDQYSGLKVVGSLKEITMILSN</sequence>
<gene>
    <name evidence="3" type="ORF">MUN89_16245</name>
</gene>
<evidence type="ECO:0000313" key="3">
    <source>
        <dbReference type="EMBL" id="UOQ43454.1"/>
    </source>
</evidence>
<evidence type="ECO:0000256" key="1">
    <source>
        <dbReference type="ARBA" id="ARBA00022801"/>
    </source>
</evidence>
<dbReference type="Pfam" id="PF13419">
    <property type="entry name" value="HAD_2"/>
    <property type="match status" value="1"/>
</dbReference>
<name>A0ABY4EIK0_9BACI</name>
<keyword evidence="1 3" id="KW-0378">Hydrolase</keyword>
<reference evidence="3 4" key="1">
    <citation type="submission" date="2022-04" db="EMBL/GenBank/DDBJ databases">
        <title>Halobacillus sp. isolated from saltern.</title>
        <authorList>
            <person name="Won M."/>
            <person name="Lee C.-M."/>
            <person name="Woen H.-Y."/>
            <person name="Kwon S.-W."/>
        </authorList>
    </citation>
    <scope>NUCLEOTIDE SEQUENCE [LARGE SCALE GENOMIC DNA]</scope>
    <source>
        <strain evidence="3 4">SSBR10-3</strain>
    </source>
</reference>
<dbReference type="InterPro" id="IPR050155">
    <property type="entry name" value="HAD-like_hydrolase_sf"/>
</dbReference>
<dbReference type="InterPro" id="IPR041492">
    <property type="entry name" value="HAD_2"/>
</dbReference>
<keyword evidence="2" id="KW-0460">Magnesium</keyword>
<dbReference type="SUPFAM" id="SSF56784">
    <property type="entry name" value="HAD-like"/>
    <property type="match status" value="1"/>
</dbReference>
<dbReference type="RefSeq" id="WP_244708813.1">
    <property type="nucleotide sequence ID" value="NZ_CP095073.1"/>
</dbReference>
<dbReference type="GO" id="GO:0016787">
    <property type="term" value="F:hydrolase activity"/>
    <property type="evidence" value="ECO:0007669"/>
    <property type="project" value="UniProtKB-KW"/>
</dbReference>
<dbReference type="InterPro" id="IPR036412">
    <property type="entry name" value="HAD-like_sf"/>
</dbReference>